<gene>
    <name evidence="1" type="ORF">SAMN05192589_102288</name>
</gene>
<name>A0A1G6LZ22_9BURK</name>
<sequence length="242" mass="27117">MKDMVKVDQERLRAQLEKKLPPKVRLFQLDDIPGVMRSRMGWPVAAALMERWFRGAGFQVPEDMKRSLPTSPTHRLSAAHLDETTVKMAWALGFARVRTALAKLQAQWISPAGLRQLQKRVDEWAGPRLLHNWRFGNLGQPAKILDESCQVNFLSFGRLSDPLDDFYGGLGEATLKIAVSGLVTPKESGKASIAVDELGFYLRDSYDFNDHDQAFLSQPLGFWGYGGVDRVNVGKSVSISEE</sequence>
<dbReference type="EMBL" id="FMZC01000002">
    <property type="protein sequence ID" value="SDC48469.1"/>
    <property type="molecule type" value="Genomic_DNA"/>
</dbReference>
<keyword evidence="2" id="KW-1185">Reference proteome</keyword>
<evidence type="ECO:0000313" key="2">
    <source>
        <dbReference type="Proteomes" id="UP000198781"/>
    </source>
</evidence>
<dbReference type="InterPro" id="IPR045646">
    <property type="entry name" value="DUF6402"/>
</dbReference>
<reference evidence="1 2" key="1">
    <citation type="submission" date="2016-10" db="EMBL/GenBank/DDBJ databases">
        <authorList>
            <person name="de Groot N.N."/>
        </authorList>
    </citation>
    <scope>NUCLEOTIDE SEQUENCE [LARGE SCALE GENOMIC DNA]</scope>
    <source>
        <strain evidence="1 2">DSM 16619</strain>
    </source>
</reference>
<protein>
    <submittedName>
        <fullName evidence="1">Uncharacterized protein</fullName>
    </submittedName>
</protein>
<accession>A0A1G6LZ22</accession>
<dbReference type="AlphaFoldDB" id="A0A1G6LZ22"/>
<dbReference type="Pfam" id="PF19940">
    <property type="entry name" value="DUF6402"/>
    <property type="match status" value="1"/>
</dbReference>
<organism evidence="1 2">
    <name type="scientific">Paracidovorax valerianellae</name>
    <dbReference type="NCBI Taxonomy" id="187868"/>
    <lineage>
        <taxon>Bacteria</taxon>
        <taxon>Pseudomonadati</taxon>
        <taxon>Pseudomonadota</taxon>
        <taxon>Betaproteobacteria</taxon>
        <taxon>Burkholderiales</taxon>
        <taxon>Comamonadaceae</taxon>
        <taxon>Paracidovorax</taxon>
    </lineage>
</organism>
<evidence type="ECO:0000313" key="1">
    <source>
        <dbReference type="EMBL" id="SDC48469.1"/>
    </source>
</evidence>
<dbReference type="STRING" id="187868.SAMN05192589_102288"/>
<dbReference type="Proteomes" id="UP000198781">
    <property type="component" value="Unassembled WGS sequence"/>
</dbReference>
<proteinExistence type="predicted"/>